<protein>
    <submittedName>
        <fullName evidence="1">Uncharacterized protein</fullName>
    </submittedName>
</protein>
<comment type="caution">
    <text evidence="1">The sequence shown here is derived from an EMBL/GenBank/DDBJ whole genome shotgun (WGS) entry which is preliminary data.</text>
</comment>
<accession>A0A1Q9DE43</accession>
<dbReference type="AlphaFoldDB" id="A0A1Q9DE43"/>
<evidence type="ECO:0000313" key="1">
    <source>
        <dbReference type="EMBL" id="OLP93395.1"/>
    </source>
</evidence>
<name>A0A1Q9DE43_SYMMI</name>
<dbReference type="Proteomes" id="UP000186817">
    <property type="component" value="Unassembled WGS sequence"/>
</dbReference>
<dbReference type="OrthoDB" id="10299644at2759"/>
<keyword evidence="2" id="KW-1185">Reference proteome</keyword>
<proteinExistence type="predicted"/>
<reference evidence="1 2" key="1">
    <citation type="submission" date="2016-02" db="EMBL/GenBank/DDBJ databases">
        <title>Genome analysis of coral dinoflagellate symbionts highlights evolutionary adaptations to a symbiotic lifestyle.</title>
        <authorList>
            <person name="Aranda M."/>
            <person name="Li Y."/>
            <person name="Liew Y.J."/>
            <person name="Baumgarten S."/>
            <person name="Simakov O."/>
            <person name="Wilson M."/>
            <person name="Piel J."/>
            <person name="Ashoor H."/>
            <person name="Bougouffa S."/>
            <person name="Bajic V.B."/>
            <person name="Ryu T."/>
            <person name="Ravasi T."/>
            <person name="Bayer T."/>
            <person name="Micklem G."/>
            <person name="Kim H."/>
            <person name="Bhak J."/>
            <person name="Lajeunesse T.C."/>
            <person name="Voolstra C.R."/>
        </authorList>
    </citation>
    <scope>NUCLEOTIDE SEQUENCE [LARGE SCALE GENOMIC DNA]</scope>
    <source>
        <strain evidence="1 2">CCMP2467</strain>
    </source>
</reference>
<sequence>MLADRILAVGLYPEPGLDAAEVRLRWVEERAVIFGFGCSLAFLAALAALGRADPSPEDLSALLDDCADGSCEALGLSQLRGELRQEVNATRQLSEGETEAWSEGGPVKCLCKDSAEMYFCAGSFEGLSKCYVADTSCAAGDTRSCGWTATSRTRSGITPDAPNRRRSEWRMRHFPS</sequence>
<gene>
    <name evidence="1" type="ORF">AK812_SmicGene24718</name>
</gene>
<dbReference type="EMBL" id="LSRX01000583">
    <property type="protein sequence ID" value="OLP93395.1"/>
    <property type="molecule type" value="Genomic_DNA"/>
</dbReference>
<organism evidence="1 2">
    <name type="scientific">Symbiodinium microadriaticum</name>
    <name type="common">Dinoflagellate</name>
    <name type="synonym">Zooxanthella microadriatica</name>
    <dbReference type="NCBI Taxonomy" id="2951"/>
    <lineage>
        <taxon>Eukaryota</taxon>
        <taxon>Sar</taxon>
        <taxon>Alveolata</taxon>
        <taxon>Dinophyceae</taxon>
        <taxon>Suessiales</taxon>
        <taxon>Symbiodiniaceae</taxon>
        <taxon>Symbiodinium</taxon>
    </lineage>
</organism>
<evidence type="ECO:0000313" key="2">
    <source>
        <dbReference type="Proteomes" id="UP000186817"/>
    </source>
</evidence>